<keyword evidence="1" id="KW-0614">Plasmid</keyword>
<gene>
    <name evidence="1" type="ORF">E1956_43270</name>
</gene>
<dbReference type="OrthoDB" id="7191282at2"/>
<dbReference type="KEGG" id="ppai:E1956_43270"/>
<reference evidence="1 2" key="1">
    <citation type="submission" date="2019-03" db="EMBL/GenBank/DDBJ databases">
        <title>Paraburkholderia sp. 7MH5, isolated from subtropical forest soil.</title>
        <authorList>
            <person name="Gao Z.-H."/>
            <person name="Qiu L.-H."/>
        </authorList>
    </citation>
    <scope>NUCLEOTIDE SEQUENCE [LARGE SCALE GENOMIC DNA]</scope>
    <source>
        <strain evidence="1 2">7MH5</strain>
        <plasmid evidence="1 2">unnamed1</plasmid>
    </source>
</reference>
<keyword evidence="2" id="KW-1185">Reference proteome</keyword>
<protein>
    <submittedName>
        <fullName evidence="1">Uncharacterized protein</fullName>
    </submittedName>
</protein>
<dbReference type="AlphaFoldDB" id="A0A4P7D5M6"/>
<dbReference type="EMBL" id="CP038152">
    <property type="protein sequence ID" value="QBR04019.1"/>
    <property type="molecule type" value="Genomic_DNA"/>
</dbReference>
<evidence type="ECO:0000313" key="2">
    <source>
        <dbReference type="Proteomes" id="UP000295727"/>
    </source>
</evidence>
<accession>A0A4P7D5M6</accession>
<name>A0A4P7D5M6_9BURK</name>
<sequence>MNQRARDFYQSSNGDRWSLVRDLDSGRVFVRHEPNRSSGGQTSETAVGDFLVRDAHGPEHAELLRLIGTLVDPG</sequence>
<proteinExistence type="predicted"/>
<organism evidence="1 2">
    <name type="scientific">Paraburkholderia pallida</name>
    <dbReference type="NCBI Taxonomy" id="2547399"/>
    <lineage>
        <taxon>Bacteria</taxon>
        <taxon>Pseudomonadati</taxon>
        <taxon>Pseudomonadota</taxon>
        <taxon>Betaproteobacteria</taxon>
        <taxon>Burkholderiales</taxon>
        <taxon>Burkholderiaceae</taxon>
        <taxon>Paraburkholderia</taxon>
    </lineage>
</organism>
<dbReference type="Proteomes" id="UP000295727">
    <property type="component" value="Plasmid unnamed1"/>
</dbReference>
<geneLocation type="plasmid" evidence="1 2">
    <name>unnamed1</name>
</geneLocation>
<evidence type="ECO:0000313" key="1">
    <source>
        <dbReference type="EMBL" id="QBR04019.1"/>
    </source>
</evidence>